<evidence type="ECO:0000256" key="3">
    <source>
        <dbReference type="ARBA" id="ARBA00022692"/>
    </source>
</evidence>
<organism evidence="8 9">
    <name type="scientific">Albibacterium profundi</name>
    <dbReference type="NCBI Taxonomy" id="3134906"/>
    <lineage>
        <taxon>Bacteria</taxon>
        <taxon>Pseudomonadati</taxon>
        <taxon>Bacteroidota</taxon>
        <taxon>Sphingobacteriia</taxon>
        <taxon>Sphingobacteriales</taxon>
        <taxon>Sphingobacteriaceae</taxon>
        <taxon>Albibacterium</taxon>
    </lineage>
</organism>
<evidence type="ECO:0000259" key="7">
    <source>
        <dbReference type="Pfam" id="PF12823"/>
    </source>
</evidence>
<dbReference type="Proteomes" id="UP001580928">
    <property type="component" value="Unassembled WGS sequence"/>
</dbReference>
<dbReference type="NCBIfam" id="TIGR03954">
    <property type="entry name" value="integ_memb_HG"/>
    <property type="match status" value="1"/>
</dbReference>
<feature type="transmembrane region" description="Helical" evidence="6">
    <location>
        <begin position="12"/>
        <end position="30"/>
    </location>
</feature>
<feature type="transmembrane region" description="Helical" evidence="6">
    <location>
        <begin position="72"/>
        <end position="88"/>
    </location>
</feature>
<name>A0ABV5CHD1_9SPHI</name>
<proteinExistence type="predicted"/>
<comment type="subcellular location">
    <subcellularLocation>
        <location evidence="1">Cell membrane</location>
        <topology evidence="1">Multi-pass membrane protein</topology>
    </subcellularLocation>
</comment>
<evidence type="ECO:0000256" key="5">
    <source>
        <dbReference type="ARBA" id="ARBA00023136"/>
    </source>
</evidence>
<evidence type="ECO:0000256" key="1">
    <source>
        <dbReference type="ARBA" id="ARBA00004651"/>
    </source>
</evidence>
<comment type="caution">
    <text evidence="8">The sequence shown here is derived from an EMBL/GenBank/DDBJ whole genome shotgun (WGS) entry which is preliminary data.</text>
</comment>
<dbReference type="InterPro" id="IPR023845">
    <property type="entry name" value="DUF3817_TM"/>
</dbReference>
<keyword evidence="9" id="KW-1185">Reference proteome</keyword>
<gene>
    <name evidence="8" type="ORF">WKR92_09280</name>
</gene>
<keyword evidence="2" id="KW-1003">Cell membrane</keyword>
<evidence type="ECO:0000256" key="4">
    <source>
        <dbReference type="ARBA" id="ARBA00022989"/>
    </source>
</evidence>
<evidence type="ECO:0000256" key="2">
    <source>
        <dbReference type="ARBA" id="ARBA00022475"/>
    </source>
</evidence>
<dbReference type="RefSeq" id="WP_375557554.1">
    <property type="nucleotide sequence ID" value="NZ_JBBVGT010000002.1"/>
</dbReference>
<evidence type="ECO:0000313" key="9">
    <source>
        <dbReference type="Proteomes" id="UP001580928"/>
    </source>
</evidence>
<sequence length="110" mass="12831">MKDLTLNRFMQIAFIEGVSTVILFFIAMPLKYLADWPLGVKYVGWAHGLLFIAYLILLVSCWYIYKWSFKRLVIFFIASLIPLAPFWVERKLKREIKEEAALVPSASLNN</sequence>
<evidence type="ECO:0000256" key="6">
    <source>
        <dbReference type="SAM" id="Phobius"/>
    </source>
</evidence>
<dbReference type="PANTHER" id="PTHR40077:SF1">
    <property type="entry name" value="MEMBRANE PROTEIN"/>
    <property type="match status" value="1"/>
</dbReference>
<keyword evidence="4 6" id="KW-1133">Transmembrane helix</keyword>
<evidence type="ECO:0000313" key="8">
    <source>
        <dbReference type="EMBL" id="MFB5946025.1"/>
    </source>
</evidence>
<keyword evidence="3 6" id="KW-0812">Transmembrane</keyword>
<dbReference type="EMBL" id="JBBVGT010000002">
    <property type="protein sequence ID" value="MFB5946025.1"/>
    <property type="molecule type" value="Genomic_DNA"/>
</dbReference>
<feature type="domain" description="DUF3817" evidence="7">
    <location>
        <begin position="6"/>
        <end position="94"/>
    </location>
</feature>
<keyword evidence="5 6" id="KW-0472">Membrane</keyword>
<dbReference type="PANTHER" id="PTHR40077">
    <property type="entry name" value="MEMBRANE PROTEIN-RELATED"/>
    <property type="match status" value="1"/>
</dbReference>
<feature type="transmembrane region" description="Helical" evidence="6">
    <location>
        <begin position="42"/>
        <end position="65"/>
    </location>
</feature>
<protein>
    <submittedName>
        <fullName evidence="8">DUF3817 domain-containing protein</fullName>
    </submittedName>
</protein>
<dbReference type="Pfam" id="PF12823">
    <property type="entry name" value="DUF3817"/>
    <property type="match status" value="1"/>
</dbReference>
<reference evidence="8 9" key="1">
    <citation type="submission" date="2024-04" db="EMBL/GenBank/DDBJ databases">
        <title>Albibacterium profundi sp. nov., isolated from sediment of the Challenger Deep of Mariana Trench.</title>
        <authorList>
            <person name="Wang Y."/>
        </authorList>
    </citation>
    <scope>NUCLEOTIDE SEQUENCE [LARGE SCALE GENOMIC DNA]</scope>
    <source>
        <strain evidence="8 9">RHL897</strain>
    </source>
</reference>
<accession>A0ABV5CHD1</accession>